<feature type="signal peptide" evidence="6">
    <location>
        <begin position="1"/>
        <end position="19"/>
    </location>
</feature>
<evidence type="ECO:0000313" key="8">
    <source>
        <dbReference type="Proteomes" id="UP000236630"/>
    </source>
</evidence>
<evidence type="ECO:0000256" key="4">
    <source>
        <dbReference type="ARBA" id="ARBA00022525"/>
    </source>
</evidence>
<comment type="subcellular location">
    <subcellularLocation>
        <location evidence="1">Secreted</location>
    </subcellularLocation>
</comment>
<proteinExistence type="inferred from homology"/>
<evidence type="ECO:0000256" key="2">
    <source>
        <dbReference type="ARBA" id="ARBA00005581"/>
    </source>
</evidence>
<organism evidence="7 8">
    <name type="scientific">Citrus unshiu</name>
    <name type="common">Satsuma mandarin</name>
    <name type="synonym">Citrus nobilis var. unshiu</name>
    <dbReference type="NCBI Taxonomy" id="55188"/>
    <lineage>
        <taxon>Eukaryota</taxon>
        <taxon>Viridiplantae</taxon>
        <taxon>Streptophyta</taxon>
        <taxon>Embryophyta</taxon>
        <taxon>Tracheophyta</taxon>
        <taxon>Spermatophyta</taxon>
        <taxon>Magnoliopsida</taxon>
        <taxon>eudicotyledons</taxon>
        <taxon>Gunneridae</taxon>
        <taxon>Pentapetalae</taxon>
        <taxon>rosids</taxon>
        <taxon>malvids</taxon>
        <taxon>Sapindales</taxon>
        <taxon>Rutaceae</taxon>
        <taxon>Aurantioideae</taxon>
        <taxon>Citrus</taxon>
    </lineage>
</organism>
<gene>
    <name evidence="7" type="ORF">CUMW_225230</name>
</gene>
<dbReference type="Pfam" id="PF05938">
    <property type="entry name" value="Self-incomp_S1"/>
    <property type="match status" value="1"/>
</dbReference>
<evidence type="ECO:0000313" key="7">
    <source>
        <dbReference type="EMBL" id="GAY63397.1"/>
    </source>
</evidence>
<comment type="caution">
    <text evidence="7">The sequence shown here is derived from an EMBL/GenBank/DDBJ whole genome shotgun (WGS) entry which is preliminary data.</text>
</comment>
<evidence type="ECO:0000256" key="1">
    <source>
        <dbReference type="ARBA" id="ARBA00004613"/>
    </source>
</evidence>
<comment type="similarity">
    <text evidence="2">Belongs to the plant self-incompatibility (S1) protein family.</text>
</comment>
<name>A0A2H5QFI0_CITUN</name>
<protein>
    <recommendedName>
        <fullName evidence="9">S-protein homolog</fullName>
    </recommendedName>
</protein>
<dbReference type="AlphaFoldDB" id="A0A2H5QFI0"/>
<keyword evidence="3" id="KW-0713">Self-incompatibility</keyword>
<dbReference type="InterPro" id="IPR010264">
    <property type="entry name" value="Self-incomp_S1"/>
</dbReference>
<evidence type="ECO:0000256" key="6">
    <source>
        <dbReference type="SAM" id="SignalP"/>
    </source>
</evidence>
<dbReference type="EMBL" id="BDQV01000349">
    <property type="protein sequence ID" value="GAY63397.1"/>
    <property type="molecule type" value="Genomic_DNA"/>
</dbReference>
<feature type="chain" id="PRO_5028384957" description="S-protein homolog" evidence="6">
    <location>
        <begin position="20"/>
        <end position="91"/>
    </location>
</feature>
<sequence length="91" mass="9924">MSSLTKVTLLLALHVAGMSVMKNACILGRIHVQITNQFENGEDLTLHCKSKTDDLGEYVLHKYEILNGVGKFIGLTFIMPEGMHAIIVPGG</sequence>
<accession>A0A2H5QFI0</accession>
<evidence type="ECO:0000256" key="5">
    <source>
        <dbReference type="ARBA" id="ARBA00022729"/>
    </source>
</evidence>
<keyword evidence="8" id="KW-1185">Reference proteome</keyword>
<evidence type="ECO:0000256" key="3">
    <source>
        <dbReference type="ARBA" id="ARBA00022471"/>
    </source>
</evidence>
<keyword evidence="5 6" id="KW-0732">Signal</keyword>
<keyword evidence="4" id="KW-0964">Secreted</keyword>
<dbReference type="GO" id="GO:0005576">
    <property type="term" value="C:extracellular region"/>
    <property type="evidence" value="ECO:0007669"/>
    <property type="project" value="UniProtKB-SubCell"/>
</dbReference>
<evidence type="ECO:0008006" key="9">
    <source>
        <dbReference type="Google" id="ProtNLM"/>
    </source>
</evidence>
<reference evidence="7 8" key="1">
    <citation type="journal article" date="2017" name="Front. Genet.">
        <title>Draft sequencing of the heterozygous diploid genome of Satsuma (Citrus unshiu Marc.) using a hybrid assembly approach.</title>
        <authorList>
            <person name="Shimizu T."/>
            <person name="Tanizawa Y."/>
            <person name="Mochizuki T."/>
            <person name="Nagasaki H."/>
            <person name="Yoshioka T."/>
            <person name="Toyoda A."/>
            <person name="Fujiyama A."/>
            <person name="Kaminuma E."/>
            <person name="Nakamura Y."/>
        </authorList>
    </citation>
    <scope>NUCLEOTIDE SEQUENCE [LARGE SCALE GENOMIC DNA]</scope>
    <source>
        <strain evidence="8">cv. Miyagawa wase</strain>
    </source>
</reference>
<dbReference type="GO" id="GO:0060320">
    <property type="term" value="P:rejection of self pollen"/>
    <property type="evidence" value="ECO:0007669"/>
    <property type="project" value="UniProtKB-KW"/>
</dbReference>
<dbReference type="Proteomes" id="UP000236630">
    <property type="component" value="Unassembled WGS sequence"/>
</dbReference>